<dbReference type="AlphaFoldDB" id="A0A928VII2"/>
<reference evidence="1" key="1">
    <citation type="submission" date="2020-10" db="EMBL/GenBank/DDBJ databases">
        <authorList>
            <person name="Castelo-Branco R."/>
            <person name="Eusebio N."/>
            <person name="Adriana R."/>
            <person name="Vieira A."/>
            <person name="Brugerolle De Fraissinette N."/>
            <person name="Rezende De Castro R."/>
            <person name="Schneider M.P."/>
            <person name="Vasconcelos V."/>
            <person name="Leao P.N."/>
        </authorList>
    </citation>
    <scope>NUCLEOTIDE SEQUENCE</scope>
    <source>
        <strain evidence="1">LEGE 11480</strain>
    </source>
</reference>
<dbReference type="RefSeq" id="WP_264324046.1">
    <property type="nucleotide sequence ID" value="NZ_JADEXQ010000013.1"/>
</dbReference>
<evidence type="ECO:0000313" key="1">
    <source>
        <dbReference type="EMBL" id="MBE9029226.1"/>
    </source>
</evidence>
<gene>
    <name evidence="1" type="ORF">IQ266_05555</name>
</gene>
<proteinExistence type="predicted"/>
<accession>A0A928VII2</accession>
<organism evidence="1 2">
    <name type="scientific">Romeriopsis navalis LEGE 11480</name>
    <dbReference type="NCBI Taxonomy" id="2777977"/>
    <lineage>
        <taxon>Bacteria</taxon>
        <taxon>Bacillati</taxon>
        <taxon>Cyanobacteriota</taxon>
        <taxon>Cyanophyceae</taxon>
        <taxon>Leptolyngbyales</taxon>
        <taxon>Leptolyngbyaceae</taxon>
        <taxon>Romeriopsis</taxon>
        <taxon>Romeriopsis navalis</taxon>
    </lineage>
</organism>
<dbReference type="EMBL" id="JADEXQ010000013">
    <property type="protein sequence ID" value="MBE9029226.1"/>
    <property type="molecule type" value="Genomic_DNA"/>
</dbReference>
<name>A0A928VII2_9CYAN</name>
<sequence>MQRFRDEYQSIHDFTDRFLVNCPECHHCATVQPLDPAQNQQQPAVWRFICGNCAAVKVLGDRPVRKQPSPTVDPYFHYPLWLQASCCSEQLWAFNPEHLDFLAAFVQAQHRESRPHTIHGWSNRSLVSRLPKWIQSHKNRAAILKTIAQLRQSLPESSAPDITRST</sequence>
<comment type="caution">
    <text evidence="1">The sequence shown here is derived from an EMBL/GenBank/DDBJ whole genome shotgun (WGS) entry which is preliminary data.</text>
</comment>
<protein>
    <submittedName>
        <fullName evidence="1">Uncharacterized protein</fullName>
    </submittedName>
</protein>
<evidence type="ECO:0000313" key="2">
    <source>
        <dbReference type="Proteomes" id="UP000625316"/>
    </source>
</evidence>
<dbReference type="Proteomes" id="UP000625316">
    <property type="component" value="Unassembled WGS sequence"/>
</dbReference>
<keyword evidence="2" id="KW-1185">Reference proteome</keyword>